<feature type="region of interest" description="Disordered" evidence="5">
    <location>
        <begin position="768"/>
        <end position="806"/>
    </location>
</feature>
<evidence type="ECO:0000313" key="7">
    <source>
        <dbReference type="EMBL" id="OMO73140.1"/>
    </source>
</evidence>
<feature type="compositionally biased region" description="Low complexity" evidence="5">
    <location>
        <begin position="770"/>
        <end position="789"/>
    </location>
</feature>
<dbReference type="Gene3D" id="3.30.420.10">
    <property type="entry name" value="Ribonuclease H-like superfamily/Ribonuclease H"/>
    <property type="match status" value="1"/>
</dbReference>
<dbReference type="GO" id="GO:0046872">
    <property type="term" value="F:metal ion binding"/>
    <property type="evidence" value="ECO:0007669"/>
    <property type="project" value="UniProtKB-KW"/>
</dbReference>
<comment type="caution">
    <text evidence="7">The sequence shown here is derived from an EMBL/GenBank/DDBJ whole genome shotgun (WGS) entry which is preliminary data.</text>
</comment>
<evidence type="ECO:0000256" key="3">
    <source>
        <dbReference type="ARBA" id="ARBA00022750"/>
    </source>
</evidence>
<dbReference type="PANTHER" id="PTHR42648:SF26">
    <property type="entry name" value="INTEGRASE CATALYTIC DOMAIN-CONTAINING PROTEIN"/>
    <property type="match status" value="1"/>
</dbReference>
<keyword evidence="4" id="KW-0378">Hydrolase</keyword>
<dbReference type="InterPro" id="IPR057670">
    <property type="entry name" value="SH3_retrovirus"/>
</dbReference>
<keyword evidence="2" id="KW-0479">Metal-binding</keyword>
<dbReference type="InterPro" id="IPR013103">
    <property type="entry name" value="RVT_2"/>
</dbReference>
<dbReference type="Pfam" id="PF22936">
    <property type="entry name" value="Pol_BBD"/>
    <property type="match status" value="1"/>
</dbReference>
<reference evidence="7 8" key="1">
    <citation type="submission" date="2013-09" db="EMBL/GenBank/DDBJ databases">
        <title>Corchorus capsularis genome sequencing.</title>
        <authorList>
            <person name="Alam M."/>
            <person name="Haque M.S."/>
            <person name="Islam M.S."/>
            <person name="Emdad E.M."/>
            <person name="Islam M.M."/>
            <person name="Ahmed B."/>
            <person name="Halim A."/>
            <person name="Hossen Q.M.M."/>
            <person name="Hossain M.Z."/>
            <person name="Ahmed R."/>
            <person name="Khan M.M."/>
            <person name="Islam R."/>
            <person name="Rashid M.M."/>
            <person name="Khan S.A."/>
            <person name="Rahman M.S."/>
            <person name="Alam M."/>
        </authorList>
    </citation>
    <scope>NUCLEOTIDE SEQUENCE [LARGE SCALE GENOMIC DNA]</scope>
    <source>
        <strain evidence="8">cv. CVL-1</strain>
        <tissue evidence="7">Whole seedling</tissue>
    </source>
</reference>
<dbReference type="Proteomes" id="UP000188268">
    <property type="component" value="Unassembled WGS sequence"/>
</dbReference>
<dbReference type="InterPro" id="IPR043502">
    <property type="entry name" value="DNA/RNA_pol_sf"/>
</dbReference>
<dbReference type="InterPro" id="IPR039537">
    <property type="entry name" value="Retrotran_Ty1/copia-like"/>
</dbReference>
<dbReference type="GO" id="GO:0003676">
    <property type="term" value="F:nucleic acid binding"/>
    <property type="evidence" value="ECO:0007669"/>
    <property type="project" value="InterPro"/>
</dbReference>
<evidence type="ECO:0000256" key="4">
    <source>
        <dbReference type="ARBA" id="ARBA00022801"/>
    </source>
</evidence>
<dbReference type="GO" id="GO:0015074">
    <property type="term" value="P:DNA integration"/>
    <property type="evidence" value="ECO:0007669"/>
    <property type="project" value="InterPro"/>
</dbReference>
<dbReference type="OrthoDB" id="1737296at2759"/>
<evidence type="ECO:0000256" key="1">
    <source>
        <dbReference type="ARBA" id="ARBA00022670"/>
    </source>
</evidence>
<keyword evidence="1" id="KW-0645">Protease</keyword>
<dbReference type="Pfam" id="PF13976">
    <property type="entry name" value="gag_pre-integrs"/>
    <property type="match status" value="1"/>
</dbReference>
<feature type="domain" description="Integrase catalytic" evidence="6">
    <location>
        <begin position="493"/>
        <end position="657"/>
    </location>
</feature>
<dbReference type="STRING" id="210143.A0A1R3HSF7"/>
<keyword evidence="8" id="KW-1185">Reference proteome</keyword>
<proteinExistence type="predicted"/>
<dbReference type="SUPFAM" id="SSF53098">
    <property type="entry name" value="Ribonuclease H-like"/>
    <property type="match status" value="1"/>
</dbReference>
<dbReference type="Pfam" id="PF07727">
    <property type="entry name" value="RVT_2"/>
    <property type="match status" value="1"/>
</dbReference>
<accession>A0A1R3HSF7</accession>
<organism evidence="7 8">
    <name type="scientific">Corchorus capsularis</name>
    <name type="common">Jute</name>
    <dbReference type="NCBI Taxonomy" id="210143"/>
    <lineage>
        <taxon>Eukaryota</taxon>
        <taxon>Viridiplantae</taxon>
        <taxon>Streptophyta</taxon>
        <taxon>Embryophyta</taxon>
        <taxon>Tracheophyta</taxon>
        <taxon>Spermatophyta</taxon>
        <taxon>Magnoliopsida</taxon>
        <taxon>eudicotyledons</taxon>
        <taxon>Gunneridae</taxon>
        <taxon>Pentapetalae</taxon>
        <taxon>rosids</taxon>
        <taxon>malvids</taxon>
        <taxon>Malvales</taxon>
        <taxon>Malvaceae</taxon>
        <taxon>Grewioideae</taxon>
        <taxon>Apeibeae</taxon>
        <taxon>Corchorus</taxon>
    </lineage>
</organism>
<dbReference type="CDD" id="cd09272">
    <property type="entry name" value="RNase_HI_RT_Ty1"/>
    <property type="match status" value="1"/>
</dbReference>
<evidence type="ECO:0000256" key="2">
    <source>
        <dbReference type="ARBA" id="ARBA00022723"/>
    </source>
</evidence>
<sequence>MAHQILANPNAATSPISITSTTNLPVKLTSSNYTSWKAQMDALLIGLDLAGYVDGSFPLPPFEIQQEGEMIPNPAYNLWLRQDKLILHALITSTSESILPYIASATTSSEAWNTLAKVFANKNHSRIMSLKEQLSLTRRDQMAVGDYIQHMKQLADAIRMAGSPVEDDDLVLHILKGVGPDFKDVVAAVRCRETPMSINELHSTFTAHELHLKNEAAVASMEVNIPSANFTRRVNNNNSNRGIGRFNSRFNGPRTYSNHSTVSNNNNRPTCQICDKFGHSAKTCRKGKQFFNSPPVANVTTMAGQNSSWCMDTGASHHVTPQFQNLTLASEYDGPDQIVVGNGQGLKISHSGLIDLRTSSKQFHLKDVLHVPSMKQNLISVSKFCSNNKVFIEFYDDYFLVKDLQTRQVLTKGLLTDGVYCLPAQISRPHVALSSQSLSFLDWHSRLGHPSKSILCHVVNKFELPSTPVKDFVCTACQCSKSHKLPFHLSSLSSSRPLELLYSDIWGPSPQISIDGYSYYIIFVDNFTRYTWFYSLKRKSDLSALFPKFKAMVEQYFQTHIQTIYSDGGGEYEHLKQTLQNHGITHLQTPPHTPEHNGISERKHRHIVETGKTLLHQAHLPNTFWTFAYQTAVYLINRMPTPTLAHKSPFEVLFQKQPNYSKLKIFGCLCFPWLKPYATSKLEPKSRSCVFIGYSTHQSAYKCYDFVTHKIYTSRHVVFSEKDFPFHSNTTSSSTTPSSMVSTPTSTLHKILPSSYTPSLAAIPQRSAISNSSPSLSTSSSNSNTLNFSMEPYETDLPQDDPTSTERATHIASGLNMETYSSPISEPIVAPRQRRSSSTQVVVHKPIVNDHPMQTRSKNQIFQPKSVHLATKHPFSTDSEPTCVTQAMKDENWRRAMSDEINALLRNGTWELVPPSSSQNVIGCKWIFKLKRNSDGSISRHKARLVAKGYNQRPGIDFQETFSPVVKPTTIRIILSIATQRQWQILQLDVNNAFLHGTLTETVYMKQPPSMIDSSNPNHVCKLKKAIYGLKQALRAWYNELRAFLLSFGFRQSHSDSSLFIFQRDEVVTYFLVYVDDILLTGTSNSHLQEVVSALSNKFSLKDPAPLSYFLGIDAIRTSSGLFLCQRKYVVDLLERTSMLDAKPVSSPLPSTSSFANGDGEPFEDASLYRSIVGTLQYLLITRPDLSFAVNKMAQFMNNPIVVHWQGLKRILCFLKGTASYGILLHSTPSPFKLVAYSDADWAGDTGDRKSVSAFLVYLGGNLISWKSTKQKTVARSSTEAEYKAIANAASELTWVQNLISELGLSCPTAPTIHCDNMGATYISTNPALHSKMKHVSIDFHFVRDKVNAGLLTVNHISSQDQLADLLTKPLPRQRFCHLSSKIGVLPGDSILRGHVGG</sequence>
<dbReference type="PROSITE" id="PS50994">
    <property type="entry name" value="INTEGRASE"/>
    <property type="match status" value="1"/>
</dbReference>
<dbReference type="GO" id="GO:0006508">
    <property type="term" value="P:proteolysis"/>
    <property type="evidence" value="ECO:0007669"/>
    <property type="project" value="UniProtKB-KW"/>
</dbReference>
<protein>
    <submittedName>
        <fullName evidence="7">Integrase, catalytic core</fullName>
    </submittedName>
</protein>
<dbReference type="Pfam" id="PF00665">
    <property type="entry name" value="rve"/>
    <property type="match status" value="1"/>
</dbReference>
<evidence type="ECO:0000256" key="5">
    <source>
        <dbReference type="SAM" id="MobiDB-lite"/>
    </source>
</evidence>
<dbReference type="EMBL" id="AWWV01011273">
    <property type="protein sequence ID" value="OMO73140.1"/>
    <property type="molecule type" value="Genomic_DNA"/>
</dbReference>
<gene>
    <name evidence="7" type="ORF">CCACVL1_17435</name>
</gene>
<dbReference type="InterPro" id="IPR036397">
    <property type="entry name" value="RNaseH_sf"/>
</dbReference>
<dbReference type="GO" id="GO:0004190">
    <property type="term" value="F:aspartic-type endopeptidase activity"/>
    <property type="evidence" value="ECO:0007669"/>
    <property type="project" value="UniProtKB-KW"/>
</dbReference>
<dbReference type="OMA" id="CAINKTH"/>
<name>A0A1R3HSF7_COCAP</name>
<dbReference type="Pfam" id="PF14223">
    <property type="entry name" value="Retrotran_gag_2"/>
    <property type="match status" value="1"/>
</dbReference>
<dbReference type="InterPro" id="IPR054722">
    <property type="entry name" value="PolX-like_BBD"/>
</dbReference>
<dbReference type="PANTHER" id="PTHR42648">
    <property type="entry name" value="TRANSPOSASE, PUTATIVE-RELATED"/>
    <property type="match status" value="1"/>
</dbReference>
<dbReference type="SUPFAM" id="SSF56672">
    <property type="entry name" value="DNA/RNA polymerases"/>
    <property type="match status" value="1"/>
</dbReference>
<dbReference type="Pfam" id="PF25597">
    <property type="entry name" value="SH3_retrovirus"/>
    <property type="match status" value="1"/>
</dbReference>
<dbReference type="InterPro" id="IPR025724">
    <property type="entry name" value="GAG-pre-integrase_dom"/>
</dbReference>
<dbReference type="InterPro" id="IPR012337">
    <property type="entry name" value="RNaseH-like_sf"/>
</dbReference>
<evidence type="ECO:0000313" key="8">
    <source>
        <dbReference type="Proteomes" id="UP000188268"/>
    </source>
</evidence>
<dbReference type="Gramene" id="OMO73140">
    <property type="protein sequence ID" value="OMO73140"/>
    <property type="gene ID" value="CCACVL1_17435"/>
</dbReference>
<dbReference type="InterPro" id="IPR001584">
    <property type="entry name" value="Integrase_cat-core"/>
</dbReference>
<keyword evidence="3" id="KW-0064">Aspartyl protease</keyword>
<evidence type="ECO:0000259" key="6">
    <source>
        <dbReference type="PROSITE" id="PS50994"/>
    </source>
</evidence>